<evidence type="ECO:0000313" key="3">
    <source>
        <dbReference type="Proteomes" id="UP000676885"/>
    </source>
</evidence>
<evidence type="ECO:0000256" key="1">
    <source>
        <dbReference type="SAM" id="Phobius"/>
    </source>
</evidence>
<proteinExistence type="predicted"/>
<evidence type="ECO:0000313" key="2">
    <source>
        <dbReference type="EMBL" id="QWC10635.1"/>
    </source>
</evidence>
<feature type="transmembrane region" description="Helical" evidence="1">
    <location>
        <begin position="113"/>
        <end position="136"/>
    </location>
</feature>
<organism evidence="2 3">
    <name type="scientific">Arthrobacter jiangjiafuii</name>
    <dbReference type="NCBI Taxonomy" id="2817475"/>
    <lineage>
        <taxon>Bacteria</taxon>
        <taxon>Bacillati</taxon>
        <taxon>Actinomycetota</taxon>
        <taxon>Actinomycetes</taxon>
        <taxon>Micrococcales</taxon>
        <taxon>Micrococcaceae</taxon>
        <taxon>Arthrobacter</taxon>
    </lineage>
</organism>
<feature type="transmembrane region" description="Helical" evidence="1">
    <location>
        <begin position="203"/>
        <end position="220"/>
    </location>
</feature>
<reference evidence="2 3" key="1">
    <citation type="submission" date="2021-05" db="EMBL/GenBank/DDBJ databases">
        <title>Novel species in genus Arthrobacter.</title>
        <authorList>
            <person name="Zhang G."/>
        </authorList>
    </citation>
    <scope>NUCLEOTIDE SEQUENCE [LARGE SCALE GENOMIC DNA]</scope>
    <source>
        <strain evidence="3">zg-ZUI227</strain>
    </source>
</reference>
<dbReference type="AlphaFoldDB" id="A0A975M6A7"/>
<feature type="transmembrane region" description="Helical" evidence="1">
    <location>
        <begin position="79"/>
        <end position="101"/>
    </location>
</feature>
<accession>A0A975M6A7</accession>
<sequence length="295" mass="30087">MGLGILAGIIGLGPWVVTGMQLPLQNLWADMTLPEDMPRAALPLSQYLGITLVALLVTGGLIAGLAVRWWAPARQGHALLCAAAGLLLVQMAATVQSFGVLETGLGAGSLSQLYLGGLLAGVLASIAVALLVVVLVGSRKPALVTLGISGAAVPAGIWLLEWANAPFSINGLPPALYLIDNWFPALLIGAALAWCGAGTAGRAAVWVASLGILWLLPPLFDGVSYALGSRVLRGDLAQMLQAASDAFALSIGGREVWLPVLAAVVIGVVGALVLQRAPGRGAAEANHSQDRKGLA</sequence>
<dbReference type="KEGG" id="ajg:KKR91_03090"/>
<keyword evidence="1" id="KW-0812">Transmembrane</keyword>
<feature type="transmembrane region" description="Helical" evidence="1">
    <location>
        <begin position="47"/>
        <end position="67"/>
    </location>
</feature>
<gene>
    <name evidence="2" type="ORF">KKR91_03090</name>
</gene>
<feature type="transmembrane region" description="Helical" evidence="1">
    <location>
        <begin position="143"/>
        <end position="163"/>
    </location>
</feature>
<dbReference type="RefSeq" id="WP_210231673.1">
    <property type="nucleotide sequence ID" value="NZ_CP076022.1"/>
</dbReference>
<feature type="transmembrane region" description="Helical" evidence="1">
    <location>
        <begin position="175"/>
        <end position="196"/>
    </location>
</feature>
<name>A0A975M6A7_9MICC</name>
<dbReference type="Proteomes" id="UP000676885">
    <property type="component" value="Chromosome"/>
</dbReference>
<keyword evidence="3" id="KW-1185">Reference proteome</keyword>
<protein>
    <submittedName>
        <fullName evidence="2">Uncharacterized protein</fullName>
    </submittedName>
</protein>
<dbReference type="EMBL" id="CP076022">
    <property type="protein sequence ID" value="QWC10635.1"/>
    <property type="molecule type" value="Genomic_DNA"/>
</dbReference>
<feature type="transmembrane region" description="Helical" evidence="1">
    <location>
        <begin position="256"/>
        <end position="274"/>
    </location>
</feature>
<keyword evidence="1" id="KW-0472">Membrane</keyword>
<keyword evidence="1" id="KW-1133">Transmembrane helix</keyword>